<dbReference type="InterPro" id="IPR011605">
    <property type="entry name" value="NusB_fam"/>
</dbReference>
<comment type="similarity">
    <text evidence="1">Belongs to the NusB family.</text>
</comment>
<dbReference type="SUPFAM" id="SSF48013">
    <property type="entry name" value="NusB-like"/>
    <property type="match status" value="1"/>
</dbReference>
<keyword evidence="3" id="KW-0694">RNA-binding</keyword>
<dbReference type="Pfam" id="PF01029">
    <property type="entry name" value="NusB"/>
    <property type="match status" value="1"/>
</dbReference>
<evidence type="ECO:0000256" key="1">
    <source>
        <dbReference type="ARBA" id="ARBA00005952"/>
    </source>
</evidence>
<feature type="region of interest" description="Disordered" evidence="6">
    <location>
        <begin position="133"/>
        <end position="165"/>
    </location>
</feature>
<dbReference type="PANTHER" id="PTHR11078:SF3">
    <property type="entry name" value="ANTITERMINATION NUSB DOMAIN-CONTAINING PROTEIN"/>
    <property type="match status" value="1"/>
</dbReference>
<dbReference type="GO" id="GO:0003723">
    <property type="term" value="F:RNA binding"/>
    <property type="evidence" value="ECO:0007669"/>
    <property type="project" value="UniProtKB-KW"/>
</dbReference>
<evidence type="ECO:0000256" key="3">
    <source>
        <dbReference type="ARBA" id="ARBA00022884"/>
    </source>
</evidence>
<evidence type="ECO:0000259" key="7">
    <source>
        <dbReference type="Pfam" id="PF01029"/>
    </source>
</evidence>
<sequence>MSDSSRIGSRREARETALGILYEADVREESVADALANQVLEPPPYAAVLLRGLAEHLDDVDTLLRRYARDWALERMPVIDRNVLRVAVYELAHRPDVPTGAVLSEAVELASRYSTAESGRFVNGVLAKVARELRPTEVAPEPPHATEIDAPEIDAPEIDAPDSSE</sequence>
<dbReference type="GO" id="GO:0005829">
    <property type="term" value="C:cytosol"/>
    <property type="evidence" value="ECO:0007669"/>
    <property type="project" value="TreeGrafter"/>
</dbReference>
<feature type="domain" description="NusB/RsmB/TIM44" evidence="7">
    <location>
        <begin position="11"/>
        <end position="131"/>
    </location>
</feature>
<evidence type="ECO:0000256" key="6">
    <source>
        <dbReference type="SAM" id="MobiDB-lite"/>
    </source>
</evidence>
<dbReference type="PANTHER" id="PTHR11078">
    <property type="entry name" value="N UTILIZATION SUBSTANCE PROTEIN B-RELATED"/>
    <property type="match status" value="1"/>
</dbReference>
<evidence type="ECO:0000313" key="8">
    <source>
        <dbReference type="EMBL" id="CAB4727654.1"/>
    </source>
</evidence>
<name>A0A6J7HWV4_9ZZZZ</name>
<dbReference type="InterPro" id="IPR006027">
    <property type="entry name" value="NusB_RsmB_TIM44"/>
</dbReference>
<evidence type="ECO:0000313" key="11">
    <source>
        <dbReference type="EMBL" id="CAB5013939.1"/>
    </source>
</evidence>
<dbReference type="GO" id="GO:0031564">
    <property type="term" value="P:transcription antitermination"/>
    <property type="evidence" value="ECO:0007669"/>
    <property type="project" value="UniProtKB-KW"/>
</dbReference>
<accession>A0A6J7HWV4</accession>
<feature type="compositionally biased region" description="Acidic residues" evidence="6">
    <location>
        <begin position="149"/>
        <end position="165"/>
    </location>
</feature>
<dbReference type="GO" id="GO:0006353">
    <property type="term" value="P:DNA-templated transcription termination"/>
    <property type="evidence" value="ECO:0007669"/>
    <property type="project" value="InterPro"/>
</dbReference>
<reference evidence="10" key="1">
    <citation type="submission" date="2020-05" db="EMBL/GenBank/DDBJ databases">
        <authorList>
            <person name="Chiriac C."/>
            <person name="Salcher M."/>
            <person name="Ghai R."/>
            <person name="Kavagutti S V."/>
        </authorList>
    </citation>
    <scope>NUCLEOTIDE SEQUENCE</scope>
</reference>
<protein>
    <submittedName>
        <fullName evidence="10">Unannotated protein</fullName>
    </submittedName>
</protein>
<organism evidence="10">
    <name type="scientific">freshwater metagenome</name>
    <dbReference type="NCBI Taxonomy" id="449393"/>
    <lineage>
        <taxon>unclassified sequences</taxon>
        <taxon>metagenomes</taxon>
        <taxon>ecological metagenomes</taxon>
    </lineage>
</organism>
<dbReference type="InterPro" id="IPR035926">
    <property type="entry name" value="NusB-like_sf"/>
</dbReference>
<evidence type="ECO:0000256" key="2">
    <source>
        <dbReference type="ARBA" id="ARBA00022814"/>
    </source>
</evidence>
<evidence type="ECO:0000256" key="5">
    <source>
        <dbReference type="ARBA" id="ARBA00023163"/>
    </source>
</evidence>
<evidence type="ECO:0000313" key="9">
    <source>
        <dbReference type="EMBL" id="CAB4833995.1"/>
    </source>
</evidence>
<evidence type="ECO:0000313" key="10">
    <source>
        <dbReference type="EMBL" id="CAB4921745.1"/>
    </source>
</evidence>
<dbReference type="EMBL" id="CAEZYR010000005">
    <property type="protein sequence ID" value="CAB4727654.1"/>
    <property type="molecule type" value="Genomic_DNA"/>
</dbReference>
<dbReference type="HAMAP" id="MF_00073">
    <property type="entry name" value="NusB"/>
    <property type="match status" value="1"/>
</dbReference>
<dbReference type="EMBL" id="CAFABA010000086">
    <property type="protein sequence ID" value="CAB4833995.1"/>
    <property type="molecule type" value="Genomic_DNA"/>
</dbReference>
<dbReference type="EMBL" id="CAFBMH010000093">
    <property type="protein sequence ID" value="CAB4921745.1"/>
    <property type="molecule type" value="Genomic_DNA"/>
</dbReference>
<dbReference type="EMBL" id="CAFBOS010000179">
    <property type="protein sequence ID" value="CAB5013939.1"/>
    <property type="molecule type" value="Genomic_DNA"/>
</dbReference>
<dbReference type="Gene3D" id="1.10.940.10">
    <property type="entry name" value="NusB-like"/>
    <property type="match status" value="1"/>
</dbReference>
<keyword evidence="5" id="KW-0804">Transcription</keyword>
<proteinExistence type="inferred from homology"/>
<evidence type="ECO:0000256" key="4">
    <source>
        <dbReference type="ARBA" id="ARBA00023015"/>
    </source>
</evidence>
<dbReference type="AlphaFoldDB" id="A0A6J7HWV4"/>
<keyword evidence="4" id="KW-0805">Transcription regulation</keyword>
<gene>
    <name evidence="8" type="ORF">UFOPK2754_00267</name>
    <name evidence="9" type="ORF">UFOPK3139_01945</name>
    <name evidence="10" type="ORF">UFOPK3543_02123</name>
    <name evidence="11" type="ORF">UFOPK3967_02391</name>
</gene>
<keyword evidence="2" id="KW-0889">Transcription antitermination</keyword>
<dbReference type="NCBIfam" id="TIGR01951">
    <property type="entry name" value="nusB"/>
    <property type="match status" value="1"/>
</dbReference>